<dbReference type="EMBL" id="JBHUCO010000047">
    <property type="protein sequence ID" value="MFD1522707.1"/>
    <property type="molecule type" value="Genomic_DNA"/>
</dbReference>
<name>A0ABW4F732_9PSEU</name>
<accession>A0ABW4F732</accession>
<gene>
    <name evidence="2" type="ORF">ACFSJD_34800</name>
</gene>
<evidence type="ECO:0000256" key="1">
    <source>
        <dbReference type="SAM" id="MobiDB-lite"/>
    </source>
</evidence>
<evidence type="ECO:0000313" key="3">
    <source>
        <dbReference type="Proteomes" id="UP001597114"/>
    </source>
</evidence>
<reference evidence="3" key="1">
    <citation type="journal article" date="2019" name="Int. J. Syst. Evol. Microbiol.">
        <title>The Global Catalogue of Microorganisms (GCM) 10K type strain sequencing project: providing services to taxonomists for standard genome sequencing and annotation.</title>
        <authorList>
            <consortium name="The Broad Institute Genomics Platform"/>
            <consortium name="The Broad Institute Genome Sequencing Center for Infectious Disease"/>
            <person name="Wu L."/>
            <person name="Ma J."/>
        </authorList>
    </citation>
    <scope>NUCLEOTIDE SEQUENCE [LARGE SCALE GENOMIC DNA]</scope>
    <source>
        <strain evidence="3">CCM 7043</strain>
    </source>
</reference>
<organism evidence="2 3">
    <name type="scientific">Pseudonocardia yunnanensis</name>
    <dbReference type="NCBI Taxonomy" id="58107"/>
    <lineage>
        <taxon>Bacteria</taxon>
        <taxon>Bacillati</taxon>
        <taxon>Actinomycetota</taxon>
        <taxon>Actinomycetes</taxon>
        <taxon>Pseudonocardiales</taxon>
        <taxon>Pseudonocardiaceae</taxon>
        <taxon>Pseudonocardia</taxon>
    </lineage>
</organism>
<feature type="region of interest" description="Disordered" evidence="1">
    <location>
        <begin position="1"/>
        <end position="54"/>
    </location>
</feature>
<comment type="caution">
    <text evidence="2">The sequence shown here is derived from an EMBL/GenBank/DDBJ whole genome shotgun (WGS) entry which is preliminary data.</text>
</comment>
<proteinExistence type="predicted"/>
<sequence>MRPQRGAVLQRGAPGVVTAEQELSPATLQERKPTSLGRSPTLTVHHPRRCGEHL</sequence>
<evidence type="ECO:0000313" key="2">
    <source>
        <dbReference type="EMBL" id="MFD1522707.1"/>
    </source>
</evidence>
<protein>
    <submittedName>
        <fullName evidence="2">Uncharacterized protein</fullName>
    </submittedName>
</protein>
<dbReference type="Proteomes" id="UP001597114">
    <property type="component" value="Unassembled WGS sequence"/>
</dbReference>
<keyword evidence="3" id="KW-1185">Reference proteome</keyword>
<dbReference type="RefSeq" id="WP_344728208.1">
    <property type="nucleotide sequence ID" value="NZ_BAAAUS010000049.1"/>
</dbReference>